<evidence type="ECO:0000256" key="1">
    <source>
        <dbReference type="ARBA" id="ARBA00004370"/>
    </source>
</evidence>
<evidence type="ECO:0000256" key="7">
    <source>
        <dbReference type="ARBA" id="ARBA00023136"/>
    </source>
</evidence>
<dbReference type="GO" id="GO:0008320">
    <property type="term" value="F:protein transmembrane transporter activity"/>
    <property type="evidence" value="ECO:0007669"/>
    <property type="project" value="UniProtKB-UniRule"/>
</dbReference>
<dbReference type="Pfam" id="PF00584">
    <property type="entry name" value="SecE"/>
    <property type="match status" value="1"/>
</dbReference>
<dbReference type="GO" id="GO:0009306">
    <property type="term" value="P:protein secretion"/>
    <property type="evidence" value="ECO:0007669"/>
    <property type="project" value="UniProtKB-UniRule"/>
</dbReference>
<comment type="subunit">
    <text evidence="8">Component of the Sec protein translocase complex. Heterotrimer consisting of SecY, SecE and SecG subunits. The heterotrimers can form oligomers, although 1 heterotrimer is thought to be able to translocate proteins. Interacts with the ribosome. Interacts with SecDF, and other proteins may be involved. Interacts with SecA.</text>
</comment>
<comment type="caution">
    <text evidence="9">The sequence shown here is derived from an EMBL/GenBank/DDBJ whole genome shotgun (WGS) entry which is preliminary data.</text>
</comment>
<dbReference type="RefSeq" id="WP_049216533.1">
    <property type="nucleotide sequence ID" value="NZ_JASODN010000004.1"/>
</dbReference>
<comment type="function">
    <text evidence="8">Essential subunit of the Sec protein translocation channel SecYEG. Clamps together the 2 halves of SecY. May contact the channel plug during translocation.</text>
</comment>
<keyword evidence="8" id="KW-1003">Cell membrane</keyword>
<feature type="transmembrane region" description="Helical" evidence="8">
    <location>
        <begin position="43"/>
        <end position="68"/>
    </location>
</feature>
<dbReference type="GO" id="GO:0005886">
    <property type="term" value="C:plasma membrane"/>
    <property type="evidence" value="ECO:0007669"/>
    <property type="project" value="UniProtKB-SubCell"/>
</dbReference>
<evidence type="ECO:0000313" key="10">
    <source>
        <dbReference type="Proteomes" id="UP000242263"/>
    </source>
</evidence>
<reference evidence="9 10" key="1">
    <citation type="submission" date="2017-12" db="EMBL/GenBank/DDBJ databases">
        <title>Phylogenetic diversity of female urinary microbiome.</title>
        <authorList>
            <person name="Thomas-White K."/>
            <person name="Wolfe A.J."/>
        </authorList>
    </citation>
    <scope>NUCLEOTIDE SEQUENCE [LARGE SCALE GENOMIC DNA]</scope>
    <source>
        <strain evidence="9 10">UMB0064</strain>
    </source>
</reference>
<keyword evidence="2 8" id="KW-0813">Transport</keyword>
<evidence type="ECO:0000313" key="9">
    <source>
        <dbReference type="EMBL" id="PKZ14674.1"/>
    </source>
</evidence>
<dbReference type="Gene3D" id="1.20.5.1030">
    <property type="entry name" value="Preprotein translocase secy subunit"/>
    <property type="match status" value="1"/>
</dbReference>
<keyword evidence="3 8" id="KW-0812">Transmembrane</keyword>
<evidence type="ECO:0000256" key="3">
    <source>
        <dbReference type="ARBA" id="ARBA00022692"/>
    </source>
</evidence>
<dbReference type="HAMAP" id="MF_00422">
    <property type="entry name" value="SecE"/>
    <property type="match status" value="1"/>
</dbReference>
<dbReference type="AlphaFoldDB" id="A0A2I1M3I5"/>
<sequence length="77" mass="8567">MAKSENTKAAKVRKPNVFLRVGMFIRQTFEELSKVVAPSGKELLGWSVAVFIFVVLLMIFITSLDFGLGKLMVTLFG</sequence>
<keyword evidence="7 8" id="KW-0472">Membrane</keyword>
<evidence type="ECO:0000256" key="6">
    <source>
        <dbReference type="ARBA" id="ARBA00023010"/>
    </source>
</evidence>
<evidence type="ECO:0000256" key="4">
    <source>
        <dbReference type="ARBA" id="ARBA00022927"/>
    </source>
</evidence>
<keyword evidence="6 8" id="KW-0811">Translocation</keyword>
<dbReference type="InterPro" id="IPR005807">
    <property type="entry name" value="SecE_bac"/>
</dbReference>
<gene>
    <name evidence="8" type="primary">secE</name>
    <name evidence="9" type="ORF">CYJ32_07005</name>
</gene>
<dbReference type="NCBIfam" id="TIGR00964">
    <property type="entry name" value="secE_bact"/>
    <property type="match status" value="1"/>
</dbReference>
<dbReference type="InterPro" id="IPR038379">
    <property type="entry name" value="SecE_sf"/>
</dbReference>
<dbReference type="EMBL" id="PKGU01000004">
    <property type="protein sequence ID" value="PKZ14674.1"/>
    <property type="molecule type" value="Genomic_DNA"/>
</dbReference>
<protein>
    <recommendedName>
        <fullName evidence="8">Protein translocase subunit SecE</fullName>
    </recommendedName>
</protein>
<evidence type="ECO:0000256" key="5">
    <source>
        <dbReference type="ARBA" id="ARBA00022989"/>
    </source>
</evidence>
<keyword evidence="4 8" id="KW-0653">Protein transport</keyword>
<comment type="subcellular location">
    <subcellularLocation>
        <location evidence="8">Cell membrane</location>
        <topology evidence="8">Single-pass membrane protein</topology>
    </subcellularLocation>
    <subcellularLocation>
        <location evidence="1">Membrane</location>
    </subcellularLocation>
</comment>
<dbReference type="GO" id="GO:0065002">
    <property type="term" value="P:intracellular protein transmembrane transport"/>
    <property type="evidence" value="ECO:0007669"/>
    <property type="project" value="UniProtKB-UniRule"/>
</dbReference>
<comment type="similarity">
    <text evidence="8">Belongs to the SecE/SEC61-gamma family.</text>
</comment>
<accession>A0A2I1M3I5</accession>
<dbReference type="Proteomes" id="UP000242263">
    <property type="component" value="Unassembled WGS sequence"/>
</dbReference>
<evidence type="ECO:0000256" key="2">
    <source>
        <dbReference type="ARBA" id="ARBA00022448"/>
    </source>
</evidence>
<name>A0A2I1M3I5_9BIFI</name>
<dbReference type="GO" id="GO:0006605">
    <property type="term" value="P:protein targeting"/>
    <property type="evidence" value="ECO:0007669"/>
    <property type="project" value="UniProtKB-UniRule"/>
</dbReference>
<keyword evidence="5 8" id="KW-1133">Transmembrane helix</keyword>
<proteinExistence type="inferred from homology"/>
<evidence type="ECO:0000256" key="8">
    <source>
        <dbReference type="HAMAP-Rule" id="MF_00422"/>
    </source>
</evidence>
<dbReference type="InterPro" id="IPR001901">
    <property type="entry name" value="Translocase_SecE/Sec61-g"/>
</dbReference>
<organism evidence="9 10">
    <name type="scientific">Alloscardovia omnicolens</name>
    <dbReference type="NCBI Taxonomy" id="419015"/>
    <lineage>
        <taxon>Bacteria</taxon>
        <taxon>Bacillati</taxon>
        <taxon>Actinomycetota</taxon>
        <taxon>Actinomycetes</taxon>
        <taxon>Bifidobacteriales</taxon>
        <taxon>Bifidobacteriaceae</taxon>
        <taxon>Alloscardovia</taxon>
    </lineage>
</organism>
<dbReference type="GO" id="GO:0043952">
    <property type="term" value="P:protein transport by the Sec complex"/>
    <property type="evidence" value="ECO:0007669"/>
    <property type="project" value="UniProtKB-UniRule"/>
</dbReference>